<dbReference type="InterPro" id="IPR011042">
    <property type="entry name" value="6-blade_b-propeller_TolB-like"/>
</dbReference>
<sequence>MIKNIKVVKVALLMSAFSAQWSVHADDKLATILNNLEPSLFAPNTVSTSQFEYGASLSPDGKKFAFVRALARFSHSALVMTHKKEGVWQTPTLLPFSGEFHDTNPYFSKDSNTFYFTSRRPVEGAKKDIFKMWQVSFDGDKFGQPELVPGKINGDHNVIYPTVHINKDIYFSSMIKGSTGNVDLFISKYHPDGYQAPIEITELNSTVSDADPEVSTDGKLLFFTSMRPGGLGHYDLYVSVKQKDGKWGQPINLGNKINSRRMDSDPILSADGNTLFFSSDNNPEVKAVKNYNELLKRQDSVHNGLMNIYSVDITELNNYLRQNI</sequence>
<dbReference type="Pfam" id="PF07676">
    <property type="entry name" value="PD40"/>
    <property type="match status" value="4"/>
</dbReference>
<dbReference type="AlphaFoldDB" id="A0A0C1Q7D5"/>
<dbReference type="SUPFAM" id="SSF82171">
    <property type="entry name" value="DPP6 N-terminal domain-like"/>
    <property type="match status" value="1"/>
</dbReference>
<evidence type="ECO:0000313" key="2">
    <source>
        <dbReference type="EMBL" id="KID56596.1"/>
    </source>
</evidence>
<accession>A0A0C1Q7D5</accession>
<name>A0A0C1Q7D5_9GAMM</name>
<comment type="caution">
    <text evidence="2">The sequence shown here is derived from an EMBL/GenBank/DDBJ whole genome shotgun (WGS) entry which is preliminary data.</text>
</comment>
<dbReference type="OrthoDB" id="240809at2"/>
<feature type="signal peptide" evidence="1">
    <location>
        <begin position="1"/>
        <end position="25"/>
    </location>
</feature>
<organism evidence="2 3">
    <name type="scientific">Pseudoalteromonas luteoviolacea</name>
    <dbReference type="NCBI Taxonomy" id="43657"/>
    <lineage>
        <taxon>Bacteria</taxon>
        <taxon>Pseudomonadati</taxon>
        <taxon>Pseudomonadota</taxon>
        <taxon>Gammaproteobacteria</taxon>
        <taxon>Alteromonadales</taxon>
        <taxon>Pseudoalteromonadaceae</taxon>
        <taxon>Pseudoalteromonas</taxon>
    </lineage>
</organism>
<evidence type="ECO:0000256" key="1">
    <source>
        <dbReference type="SAM" id="SignalP"/>
    </source>
</evidence>
<dbReference type="EMBL" id="JWIC01000006">
    <property type="protein sequence ID" value="KID56596.1"/>
    <property type="molecule type" value="Genomic_DNA"/>
</dbReference>
<dbReference type="InterPro" id="IPR011659">
    <property type="entry name" value="WD40"/>
</dbReference>
<dbReference type="RefSeq" id="WP_039609664.1">
    <property type="nucleotide sequence ID" value="NZ_JWIC01000006.1"/>
</dbReference>
<reference evidence="2 3" key="1">
    <citation type="submission" date="2014-12" db="EMBL/GenBank/DDBJ databases">
        <title>Draft Genome Sequence of Pseudoalteromonas luteoviolacea HI1.</title>
        <authorList>
            <person name="Asahina A.Y."/>
            <person name="Hadfield M.G."/>
        </authorList>
    </citation>
    <scope>NUCLEOTIDE SEQUENCE [LARGE SCALE GENOMIC DNA]</scope>
    <source>
        <strain evidence="2 3">HI1</strain>
    </source>
</reference>
<gene>
    <name evidence="2" type="ORF">JF50_11715</name>
</gene>
<keyword evidence="1" id="KW-0732">Signal</keyword>
<dbReference type="Gene3D" id="2.120.10.30">
    <property type="entry name" value="TolB, C-terminal domain"/>
    <property type="match status" value="2"/>
</dbReference>
<feature type="chain" id="PRO_5002150998" evidence="1">
    <location>
        <begin position="26"/>
        <end position="324"/>
    </location>
</feature>
<dbReference type="Proteomes" id="UP000031327">
    <property type="component" value="Unassembled WGS sequence"/>
</dbReference>
<protein>
    <submittedName>
        <fullName evidence="2">Uncharacterized protein</fullName>
    </submittedName>
</protein>
<evidence type="ECO:0000313" key="3">
    <source>
        <dbReference type="Proteomes" id="UP000031327"/>
    </source>
</evidence>
<proteinExistence type="predicted"/>